<feature type="non-terminal residue" evidence="1">
    <location>
        <position position="458"/>
    </location>
</feature>
<sequence>MSTSFVAPRVLRWLRGTALLGVAALALLLALPAQAVPMFARETGQPCSACHIGGFGPQLTPFGRQFKLDGYRLDVHKGWDTHLSAMAVESFTHTQQPQAAPPAPNYGLNNNTELEQASIFYGGKLADHWGMLGQFTYQQATGQWGWDNTDVRYAHNYMLGGKGGVFGVSINNNPTVSDVFQTAPAWMYPYFATDLVPGPPASPAIMGAFGGQVVGTTAYTMFDSHWYGEAGFYRTLPSSLLQRRPFNAGFDGRIVGAAPYARVAYTRNIGAGDIEVGGMFFDARQGQIGTNGNGTVVSVAGPYNEYKDYGVDASYQYLGTGKNIFTADALYVTEQQTLTGTYSQGGSSNLRNTVNSLNLNGSYWYENTYGITLAGFRNNGTADPILYANRTGSPLTQGYMVEFNINPFGKFNSFDQPWVNLRFGLQYTYYTLFDGAASNFDGAGTNAHANNTLFAYVW</sequence>
<gene>
    <name evidence="1" type="ORF">B1A_00160</name>
</gene>
<dbReference type="AlphaFoldDB" id="T1DIF2"/>
<dbReference type="EMBL" id="AUZX01000125">
    <property type="protein sequence ID" value="EQD81124.1"/>
    <property type="molecule type" value="Genomic_DNA"/>
</dbReference>
<name>T1DIF2_9ZZZZ</name>
<reference evidence="1" key="1">
    <citation type="submission" date="2013-08" db="EMBL/GenBank/DDBJ databases">
        <authorList>
            <person name="Mendez C."/>
            <person name="Richter M."/>
            <person name="Ferrer M."/>
            <person name="Sanchez J."/>
        </authorList>
    </citation>
    <scope>NUCLEOTIDE SEQUENCE</scope>
</reference>
<reference evidence="1" key="2">
    <citation type="journal article" date="2014" name="ISME J.">
        <title>Microbial stratification in low pH oxic and suboxic macroscopic growths along an acid mine drainage.</title>
        <authorList>
            <person name="Mendez-Garcia C."/>
            <person name="Mesa V."/>
            <person name="Sprenger R.R."/>
            <person name="Richter M."/>
            <person name="Diez M.S."/>
            <person name="Solano J."/>
            <person name="Bargiela R."/>
            <person name="Golyshina O.V."/>
            <person name="Manteca A."/>
            <person name="Ramos J.L."/>
            <person name="Gallego J.R."/>
            <person name="Llorente I."/>
            <person name="Martins Dos Santos V.A."/>
            <person name="Jensen O.N."/>
            <person name="Pelaez A.I."/>
            <person name="Sanchez J."/>
            <person name="Ferrer M."/>
        </authorList>
    </citation>
    <scope>NUCLEOTIDE SEQUENCE</scope>
</reference>
<protein>
    <submittedName>
        <fullName evidence="1">Cytochrome c</fullName>
    </submittedName>
</protein>
<evidence type="ECO:0000313" key="1">
    <source>
        <dbReference type="EMBL" id="EQD81124.1"/>
    </source>
</evidence>
<proteinExistence type="predicted"/>
<accession>T1DIF2</accession>
<organism evidence="1">
    <name type="scientific">mine drainage metagenome</name>
    <dbReference type="NCBI Taxonomy" id="410659"/>
    <lineage>
        <taxon>unclassified sequences</taxon>
        <taxon>metagenomes</taxon>
        <taxon>ecological metagenomes</taxon>
    </lineage>
</organism>
<comment type="caution">
    <text evidence="1">The sequence shown here is derived from an EMBL/GenBank/DDBJ whole genome shotgun (WGS) entry which is preliminary data.</text>
</comment>